<dbReference type="AlphaFoldDB" id="A0A3F3IV11"/>
<evidence type="ECO:0000259" key="2">
    <source>
        <dbReference type="Pfam" id="PF24732"/>
    </source>
</evidence>
<gene>
    <name evidence="3" type="ORF">A7S51_18265</name>
</gene>
<organism evidence="3">
    <name type="scientific">Salmonella enterica</name>
    <name type="common">Salmonella choleraesuis</name>
    <dbReference type="NCBI Taxonomy" id="28901"/>
    <lineage>
        <taxon>Bacteria</taxon>
        <taxon>Pseudomonadati</taxon>
        <taxon>Pseudomonadota</taxon>
        <taxon>Gammaproteobacteria</taxon>
        <taxon>Enterobacterales</taxon>
        <taxon>Enterobacteriaceae</taxon>
        <taxon>Salmonella</taxon>
    </lineage>
</organism>
<sequence>MKLIIPGRYRQSRNKPRGKLERKARAAFDRLKKNDWSHVRRLERVPRARVINVDSYRLLSLNEGRTWELLNHNEYVKRIRRCYR</sequence>
<dbReference type="Pfam" id="PF24732">
    <property type="entry name" value="ParE_like"/>
    <property type="match status" value="1"/>
</dbReference>
<accession>A0A3F3IV11</accession>
<feature type="region of interest" description="Disordered" evidence="1">
    <location>
        <begin position="1"/>
        <end position="22"/>
    </location>
</feature>
<protein>
    <recommendedName>
        <fullName evidence="2">ParE-like toxin domain-containing protein</fullName>
    </recommendedName>
</protein>
<reference evidence="3" key="1">
    <citation type="submission" date="2016-09" db="EMBL/GenBank/DDBJ databases">
        <title>Whole genome sequencing of Salmonella enterica.</title>
        <authorList>
            <person name="Bell R."/>
        </authorList>
    </citation>
    <scope>NUCLEOTIDE SEQUENCE [LARGE SCALE GENOMIC DNA]</scope>
    <source>
        <strain evidence="3">CFSAN044929</strain>
    </source>
</reference>
<dbReference type="InterPro" id="IPR056925">
    <property type="entry name" value="ParE-like"/>
</dbReference>
<dbReference type="RefSeq" id="WP_070789104.1">
    <property type="nucleotide sequence ID" value="NZ_MLTE01000013.1"/>
</dbReference>
<feature type="domain" description="ParE-like toxin" evidence="2">
    <location>
        <begin position="20"/>
        <end position="75"/>
    </location>
</feature>
<evidence type="ECO:0000256" key="1">
    <source>
        <dbReference type="SAM" id="MobiDB-lite"/>
    </source>
</evidence>
<evidence type="ECO:0000313" key="3">
    <source>
        <dbReference type="EMBL" id="OHJ50223.1"/>
    </source>
</evidence>
<dbReference type="EMBL" id="MLTE01000013">
    <property type="protein sequence ID" value="OHJ50223.1"/>
    <property type="molecule type" value="Genomic_DNA"/>
</dbReference>
<dbReference type="Proteomes" id="UP000866740">
    <property type="component" value="Unassembled WGS sequence"/>
</dbReference>
<name>A0A3F3IV11_SALER</name>
<comment type="caution">
    <text evidence="3">The sequence shown here is derived from an EMBL/GenBank/DDBJ whole genome shotgun (WGS) entry which is preliminary data.</text>
</comment>
<proteinExistence type="predicted"/>